<keyword evidence="1" id="KW-0472">Membrane</keyword>
<protein>
    <submittedName>
        <fullName evidence="2">Predicted protein</fullName>
    </submittedName>
</protein>
<dbReference type="Proteomes" id="UP000006671">
    <property type="component" value="Unassembled WGS sequence"/>
</dbReference>
<keyword evidence="1" id="KW-1133">Transmembrane helix</keyword>
<dbReference type="InParanoid" id="D2VP60"/>
<dbReference type="VEuPathDB" id="AmoebaDB:NAEGRDRAFT_70742"/>
<dbReference type="KEGG" id="ngr:NAEGRDRAFT_70742"/>
<evidence type="ECO:0000313" key="2">
    <source>
        <dbReference type="EMBL" id="EFC41375.1"/>
    </source>
</evidence>
<feature type="transmembrane region" description="Helical" evidence="1">
    <location>
        <begin position="204"/>
        <end position="228"/>
    </location>
</feature>
<name>D2VP60_NAEGR</name>
<sequence length="282" mass="31579">MVVGKELSSTASYSEQPSAYIIPELNTQFCLACTTSESMAFQENIESNNDTRDTQLLFVSVGNEDASKVEISLQAIPKLGKKIVLVLSSMNVVTFNIKIEESFPLERVICHSPIQSSVVFSPFYEHQTVKNIPVDYYCVKGSNCSYKILVTTSTVSWYGGGQVFTELMSNHLNLEWRAFASCGRATRIAVQPIGWPCAALSDELIIYITLTLFLFSVSFISCIVLVLLRWYCIRVRAREEYLLQQANMDFVSEEDLKSDSKVVQLKTTTIITTTNTAPIIQV</sequence>
<dbReference type="AlphaFoldDB" id="D2VP60"/>
<accession>D2VP60</accession>
<dbReference type="RefSeq" id="XP_002674119.1">
    <property type="nucleotide sequence ID" value="XM_002674073.1"/>
</dbReference>
<dbReference type="OrthoDB" id="10529208at2759"/>
<proteinExistence type="predicted"/>
<keyword evidence="3" id="KW-1185">Reference proteome</keyword>
<evidence type="ECO:0000313" key="3">
    <source>
        <dbReference type="Proteomes" id="UP000006671"/>
    </source>
</evidence>
<dbReference type="EMBL" id="GG738886">
    <property type="protein sequence ID" value="EFC41375.1"/>
    <property type="molecule type" value="Genomic_DNA"/>
</dbReference>
<evidence type="ECO:0000256" key="1">
    <source>
        <dbReference type="SAM" id="Phobius"/>
    </source>
</evidence>
<keyword evidence="1" id="KW-0812">Transmembrane</keyword>
<gene>
    <name evidence="2" type="ORF">NAEGRDRAFT_70742</name>
</gene>
<reference evidence="2 3" key="1">
    <citation type="journal article" date="2010" name="Cell">
        <title>The genome of Naegleria gruberi illuminates early eukaryotic versatility.</title>
        <authorList>
            <person name="Fritz-Laylin L.K."/>
            <person name="Prochnik S.E."/>
            <person name="Ginger M.L."/>
            <person name="Dacks J.B."/>
            <person name="Carpenter M.L."/>
            <person name="Field M.C."/>
            <person name="Kuo A."/>
            <person name="Paredez A."/>
            <person name="Chapman J."/>
            <person name="Pham J."/>
            <person name="Shu S."/>
            <person name="Neupane R."/>
            <person name="Cipriano M."/>
            <person name="Mancuso J."/>
            <person name="Tu H."/>
            <person name="Salamov A."/>
            <person name="Lindquist E."/>
            <person name="Shapiro H."/>
            <person name="Lucas S."/>
            <person name="Grigoriev I.V."/>
            <person name="Cande W.Z."/>
            <person name="Fulton C."/>
            <person name="Rokhsar D.S."/>
            <person name="Dawson S.C."/>
        </authorList>
    </citation>
    <scope>NUCLEOTIDE SEQUENCE [LARGE SCALE GENOMIC DNA]</scope>
    <source>
        <strain evidence="2 3">NEG-M</strain>
    </source>
</reference>
<organism evidence="3">
    <name type="scientific">Naegleria gruberi</name>
    <name type="common">Amoeba</name>
    <dbReference type="NCBI Taxonomy" id="5762"/>
    <lineage>
        <taxon>Eukaryota</taxon>
        <taxon>Discoba</taxon>
        <taxon>Heterolobosea</taxon>
        <taxon>Tetramitia</taxon>
        <taxon>Eutetramitia</taxon>
        <taxon>Vahlkampfiidae</taxon>
        <taxon>Naegleria</taxon>
    </lineage>
</organism>
<dbReference type="GeneID" id="8856052"/>